<feature type="region of interest" description="Disordered" evidence="1">
    <location>
        <begin position="48"/>
        <end position="69"/>
    </location>
</feature>
<evidence type="ECO:0000313" key="3">
    <source>
        <dbReference type="Proteomes" id="UP000006591"/>
    </source>
</evidence>
<reference evidence="2" key="1">
    <citation type="submission" date="2015-04" db="UniProtKB">
        <authorList>
            <consortium name="EnsemblPlants"/>
        </authorList>
    </citation>
    <scope>IDENTIFICATION</scope>
    <source>
        <strain evidence="2">SL10</strain>
    </source>
</reference>
<reference evidence="2" key="2">
    <citation type="submission" date="2018-04" db="EMBL/GenBank/DDBJ databases">
        <title>OnivRS2 (Oryza nivara Reference Sequence Version 2).</title>
        <authorList>
            <person name="Zhang J."/>
            <person name="Kudrna D."/>
            <person name="Lee S."/>
            <person name="Talag J."/>
            <person name="Rajasekar S."/>
            <person name="Welchert J."/>
            <person name="Hsing Y.-I."/>
            <person name="Wing R.A."/>
        </authorList>
    </citation>
    <scope>NUCLEOTIDE SEQUENCE [LARGE SCALE GENOMIC DNA]</scope>
    <source>
        <strain evidence="2">SL10</strain>
    </source>
</reference>
<sequence>MIHNEKDTIGTTHLQLGLPSPMTRMKSSCRRCRRRLWLSMSSKVSAPPLRAASVWGAPAPPRRLSSTSPERLLLRRSNRRRGIAAARRLAARKMWPLEETIARDQGSESSDTNREEKGRN</sequence>
<proteinExistence type="predicted"/>
<dbReference type="EnsemblPlants" id="ONIVA11G04590.1">
    <property type="protein sequence ID" value="ONIVA11G04590.1"/>
    <property type="gene ID" value="ONIVA11G04590"/>
</dbReference>
<dbReference type="Gramene" id="ONIVA11G04590.1">
    <property type="protein sequence ID" value="ONIVA11G04590.1"/>
    <property type="gene ID" value="ONIVA11G04590"/>
</dbReference>
<evidence type="ECO:0000256" key="1">
    <source>
        <dbReference type="SAM" id="MobiDB-lite"/>
    </source>
</evidence>
<dbReference type="Proteomes" id="UP000006591">
    <property type="component" value="Chromosome 11"/>
</dbReference>
<keyword evidence="3" id="KW-1185">Reference proteome</keyword>
<protein>
    <submittedName>
        <fullName evidence="2">Uncharacterized protein</fullName>
    </submittedName>
</protein>
<organism evidence="2">
    <name type="scientific">Oryza nivara</name>
    <name type="common">Indian wild rice</name>
    <name type="synonym">Oryza sativa f. spontanea</name>
    <dbReference type="NCBI Taxonomy" id="4536"/>
    <lineage>
        <taxon>Eukaryota</taxon>
        <taxon>Viridiplantae</taxon>
        <taxon>Streptophyta</taxon>
        <taxon>Embryophyta</taxon>
        <taxon>Tracheophyta</taxon>
        <taxon>Spermatophyta</taxon>
        <taxon>Magnoliopsida</taxon>
        <taxon>Liliopsida</taxon>
        <taxon>Poales</taxon>
        <taxon>Poaceae</taxon>
        <taxon>BOP clade</taxon>
        <taxon>Oryzoideae</taxon>
        <taxon>Oryzeae</taxon>
        <taxon>Oryzinae</taxon>
        <taxon>Oryza</taxon>
    </lineage>
</organism>
<accession>A0A0E0IYT8</accession>
<dbReference type="AlphaFoldDB" id="A0A0E0IYT8"/>
<dbReference type="HOGENOM" id="CLU_2053437_0_0_1"/>
<feature type="compositionally biased region" description="Basic and acidic residues" evidence="1">
    <location>
        <begin position="100"/>
        <end position="120"/>
    </location>
</feature>
<feature type="region of interest" description="Disordered" evidence="1">
    <location>
        <begin position="1"/>
        <end position="26"/>
    </location>
</feature>
<feature type="region of interest" description="Disordered" evidence="1">
    <location>
        <begin position="97"/>
        <end position="120"/>
    </location>
</feature>
<evidence type="ECO:0000313" key="2">
    <source>
        <dbReference type="EnsemblPlants" id="ONIVA11G04590.1"/>
    </source>
</evidence>
<name>A0A0E0IYT8_ORYNI</name>